<reference evidence="1 2" key="1">
    <citation type="submission" date="2019-06" db="EMBL/GenBank/DDBJ databases">
        <title>Genomic Encyclopedia of Archaeal and Bacterial Type Strains, Phase II (KMG-II): from individual species to whole genera.</title>
        <authorList>
            <person name="Goeker M."/>
        </authorList>
    </citation>
    <scope>NUCLEOTIDE SEQUENCE [LARGE SCALE GENOMIC DNA]</scope>
    <source>
        <strain evidence="1 2">DSM 24789</strain>
    </source>
</reference>
<dbReference type="Pfam" id="PF22252">
    <property type="entry name" value="PNGase_F-II_N"/>
    <property type="match status" value="1"/>
</dbReference>
<proteinExistence type="predicted"/>
<evidence type="ECO:0000313" key="1">
    <source>
        <dbReference type="EMBL" id="TQM39318.1"/>
    </source>
</evidence>
<organism evidence="1 2">
    <name type="scientific">Flavobacterium branchiophilum</name>
    <dbReference type="NCBI Taxonomy" id="55197"/>
    <lineage>
        <taxon>Bacteria</taxon>
        <taxon>Pseudomonadati</taxon>
        <taxon>Bacteroidota</taxon>
        <taxon>Flavobacteriia</taxon>
        <taxon>Flavobacteriales</taxon>
        <taxon>Flavobacteriaceae</taxon>
        <taxon>Flavobacterium</taxon>
    </lineage>
</organism>
<comment type="caution">
    <text evidence="1">The sequence shown here is derived from an EMBL/GenBank/DDBJ whole genome shotgun (WGS) entry which is preliminary data.</text>
</comment>
<dbReference type="Proteomes" id="UP000320773">
    <property type="component" value="Unassembled WGS sequence"/>
</dbReference>
<name>A0A543FZR4_9FLAO</name>
<dbReference type="InterPro" id="IPR005901">
    <property type="entry name" value="GLPGLI"/>
</dbReference>
<dbReference type="NCBIfam" id="TIGR01200">
    <property type="entry name" value="GLPGLI"/>
    <property type="match status" value="1"/>
</dbReference>
<gene>
    <name evidence="1" type="ORF">BC670_0102</name>
</gene>
<accession>A0A543FZR4</accession>
<dbReference type="AlphaFoldDB" id="A0A543FZR4"/>
<dbReference type="EMBL" id="VFPJ01000001">
    <property type="protein sequence ID" value="TQM39318.1"/>
    <property type="molecule type" value="Genomic_DNA"/>
</dbReference>
<dbReference type="RefSeq" id="WP_089081489.1">
    <property type="nucleotide sequence ID" value="NZ_VFPJ01000001.1"/>
</dbReference>
<protein>
    <submittedName>
        <fullName evidence="1">GLPGLI family protein</fullName>
    </submittedName>
</protein>
<evidence type="ECO:0000313" key="2">
    <source>
        <dbReference type="Proteomes" id="UP000320773"/>
    </source>
</evidence>
<sequence>MKKITALLIITFLCQNLHSQETGVFGKIEYEQSTHFSTTFYRNFTLKFDMKNSLYEEKVILKENGKMKQTNTDDGQILSFDVVRNIKTPEFFYNDRKNFYFMEIWFDKELLVKEDSFEWQWNLSEEIKKIGGFECQKATIDFRGRTYTAWFTTQIPVPFGPWKFQGLSGIILEIYDADGVFHITAKKIDVSNNSNEKLIMASKKLENPITLIEYLDKKKALIKEEFEKVSSRLPKGYEKIVYDENCDDCSEDIEKIKR</sequence>